<name>A0A5R9GKP1_9BACL</name>
<keyword evidence="3 8" id="KW-0347">Helicase</keyword>
<evidence type="ECO:0000256" key="4">
    <source>
        <dbReference type="ARBA" id="ARBA00022840"/>
    </source>
</evidence>
<dbReference type="RefSeq" id="WP_138193951.1">
    <property type="nucleotide sequence ID" value="NZ_VCIW01000005.1"/>
</dbReference>
<dbReference type="OrthoDB" id="9808833at2"/>
<dbReference type="InterPro" id="IPR048333">
    <property type="entry name" value="HA2_WH"/>
</dbReference>
<dbReference type="SUPFAM" id="SSF52540">
    <property type="entry name" value="P-loop containing nucleoside triphosphate hydrolases"/>
    <property type="match status" value="2"/>
</dbReference>
<dbReference type="GO" id="GO:0004386">
    <property type="term" value="F:helicase activity"/>
    <property type="evidence" value="ECO:0007669"/>
    <property type="project" value="UniProtKB-KW"/>
</dbReference>
<dbReference type="EMBL" id="VCIW01000005">
    <property type="protein sequence ID" value="TLS52295.1"/>
    <property type="molecule type" value="Genomic_DNA"/>
</dbReference>
<dbReference type="Gene3D" id="1.20.120.1080">
    <property type="match status" value="1"/>
</dbReference>
<dbReference type="FunFam" id="3.40.50.300:FF:002125">
    <property type="entry name" value="ATP-dependent helicase HrpB"/>
    <property type="match status" value="1"/>
</dbReference>
<protein>
    <submittedName>
        <fullName evidence="8">ATP-dependent helicase HrpB</fullName>
    </submittedName>
</protein>
<dbReference type="AlphaFoldDB" id="A0A5R9GKP1"/>
<dbReference type="CDD" id="cd18791">
    <property type="entry name" value="SF2_C_RHA"/>
    <property type="match status" value="1"/>
</dbReference>
<dbReference type="NCBIfam" id="TIGR01970">
    <property type="entry name" value="DEAH_box_HrpB"/>
    <property type="match status" value="1"/>
</dbReference>
<dbReference type="PROSITE" id="PS51192">
    <property type="entry name" value="HELICASE_ATP_BIND_1"/>
    <property type="match status" value="1"/>
</dbReference>
<dbReference type="InterPro" id="IPR001650">
    <property type="entry name" value="Helicase_C-like"/>
</dbReference>
<dbReference type="PANTHER" id="PTHR43519">
    <property type="entry name" value="ATP-DEPENDENT RNA HELICASE HRPB"/>
    <property type="match status" value="1"/>
</dbReference>
<dbReference type="InterPro" id="IPR013689">
    <property type="entry name" value="RNA_helicase_ATP-dep_HrpB_C"/>
</dbReference>
<evidence type="ECO:0000256" key="2">
    <source>
        <dbReference type="ARBA" id="ARBA00022801"/>
    </source>
</evidence>
<dbReference type="InterPro" id="IPR007502">
    <property type="entry name" value="Helicase-assoc_dom"/>
</dbReference>
<keyword evidence="4" id="KW-0067">ATP-binding</keyword>
<dbReference type="SMART" id="SM00490">
    <property type="entry name" value="HELICc"/>
    <property type="match status" value="1"/>
</dbReference>
<keyword evidence="2" id="KW-0378">Hydrolase</keyword>
<sequence>MSERLPIEEALPALKKALAAGPNAVVTAPPGAGKTTVVPLALLSEPWAGGGRIVMLEPRRIAARGAARRMASLLGERAGETVGYRTKGDTKVGPRTRVEVVTEGVLTRMLQQDPALDGVACVLFDEFHERSVHADLGLALALQSQGLFRDDLRLVVMSATIEADAAARLLGGCAVVRSEGRMYPVETRYEERRTELSVERRAAATVKEALLRHPEGDALVFLPGGREIRRTAGELERLGLPSGVRVAPLYGALSPEEQDAAIAPARPGERKVVLATSIAETSLTVEGVRIVVDSGLSRVPRYSPRTGLTALETTAVTVASADQRRGRAGRVAPGVCYRLWTEEEHRRLEPFGEPEILATDATPLALELAVWGVRDPLELSWLDPPPEGAYKQAVDLLQRLGALDARGVVTPEGRRMAELGMHPRLAHMTLRAMENGRGDLACELATLLEERDAQSPGGADMRLRVEALRRGATPAAAKQREEAARRMRDAGVVRDGRPTAAADSGELLALAFPDRVAMRRANGKYVLAGGRGAEFAGDEPLSRETFLAIAELDGAGVDSRIRSAAPLSAEALRRVCADRIRTEDDVYWDAASASVRARRRTTLDAIALEETPAASPDPERVRDALLRGIAETGLQLLPWTKAADQFRKRLLFLRMHAGEEWPDVSDERLLETLPDWLGSYVFGMKSKGDLERVRLVEALEASLSWEQRRRMDEWAPTHLTVPSGSRLAVDYGDPDAPALSAKLQELFGWAETPRIGGGRVPVTIRLLSPAQRPVQITRDLANFWRETYFEIKKDLKGRYPKHYWPDDPTAAIATRGTRPKIPQGD</sequence>
<evidence type="ECO:0000256" key="3">
    <source>
        <dbReference type="ARBA" id="ARBA00022806"/>
    </source>
</evidence>
<dbReference type="GO" id="GO:0016787">
    <property type="term" value="F:hydrolase activity"/>
    <property type="evidence" value="ECO:0007669"/>
    <property type="project" value="UniProtKB-KW"/>
</dbReference>
<gene>
    <name evidence="8" type="primary">hrpB</name>
    <name evidence="8" type="ORF">FE782_09985</name>
</gene>
<dbReference type="InterPro" id="IPR027417">
    <property type="entry name" value="P-loop_NTPase"/>
</dbReference>
<feature type="domain" description="Helicase ATP-binding" evidence="6">
    <location>
        <begin position="15"/>
        <end position="179"/>
    </location>
</feature>
<reference evidence="8 9" key="1">
    <citation type="submission" date="2019-05" db="EMBL/GenBank/DDBJ databases">
        <authorList>
            <person name="Narsing Rao M.P."/>
            <person name="Li W.J."/>
        </authorList>
    </citation>
    <scope>NUCLEOTIDE SEQUENCE [LARGE SCALE GENOMIC DNA]</scope>
    <source>
        <strain evidence="8 9">SYSU_K30003</strain>
    </source>
</reference>
<feature type="region of interest" description="Disordered" evidence="5">
    <location>
        <begin position="806"/>
        <end position="825"/>
    </location>
</feature>
<dbReference type="Pfam" id="PF04408">
    <property type="entry name" value="WHD_HA2"/>
    <property type="match status" value="1"/>
</dbReference>
<evidence type="ECO:0000259" key="7">
    <source>
        <dbReference type="PROSITE" id="PS51194"/>
    </source>
</evidence>
<proteinExistence type="predicted"/>
<keyword evidence="9" id="KW-1185">Reference proteome</keyword>
<dbReference type="SMART" id="SM00847">
    <property type="entry name" value="HA2"/>
    <property type="match status" value="1"/>
</dbReference>
<dbReference type="InterPro" id="IPR010225">
    <property type="entry name" value="HrpB"/>
</dbReference>
<feature type="domain" description="Helicase C-terminal" evidence="7">
    <location>
        <begin position="197"/>
        <end position="372"/>
    </location>
</feature>
<dbReference type="CDD" id="cd17990">
    <property type="entry name" value="DEXHc_HrpB"/>
    <property type="match status" value="1"/>
</dbReference>
<dbReference type="Pfam" id="PF00270">
    <property type="entry name" value="DEAD"/>
    <property type="match status" value="1"/>
</dbReference>
<evidence type="ECO:0000256" key="5">
    <source>
        <dbReference type="SAM" id="MobiDB-lite"/>
    </source>
</evidence>
<dbReference type="Pfam" id="PF08482">
    <property type="entry name" value="HrpB_C"/>
    <property type="match status" value="1"/>
</dbReference>
<keyword evidence="1" id="KW-0547">Nucleotide-binding</keyword>
<dbReference type="InterPro" id="IPR011545">
    <property type="entry name" value="DEAD/DEAH_box_helicase_dom"/>
</dbReference>
<evidence type="ECO:0000256" key="1">
    <source>
        <dbReference type="ARBA" id="ARBA00022741"/>
    </source>
</evidence>
<organism evidence="8 9">
    <name type="scientific">Paenibacillus antri</name>
    <dbReference type="NCBI Taxonomy" id="2582848"/>
    <lineage>
        <taxon>Bacteria</taxon>
        <taxon>Bacillati</taxon>
        <taxon>Bacillota</taxon>
        <taxon>Bacilli</taxon>
        <taxon>Bacillales</taxon>
        <taxon>Paenibacillaceae</taxon>
        <taxon>Paenibacillus</taxon>
    </lineage>
</organism>
<dbReference type="PANTHER" id="PTHR43519:SF1">
    <property type="entry name" value="ATP-DEPENDENT RNA HELICASE HRPB"/>
    <property type="match status" value="1"/>
</dbReference>
<dbReference type="PIRSF" id="PIRSF005496">
    <property type="entry name" value="ATP_hel_hrpB"/>
    <property type="match status" value="1"/>
</dbReference>
<dbReference type="SMART" id="SM00487">
    <property type="entry name" value="DEXDc"/>
    <property type="match status" value="1"/>
</dbReference>
<evidence type="ECO:0000313" key="8">
    <source>
        <dbReference type="EMBL" id="TLS52295.1"/>
    </source>
</evidence>
<dbReference type="Pfam" id="PF00271">
    <property type="entry name" value="Helicase_C"/>
    <property type="match status" value="1"/>
</dbReference>
<dbReference type="InterPro" id="IPR014001">
    <property type="entry name" value="Helicase_ATP-bd"/>
</dbReference>
<dbReference type="GO" id="GO:0005524">
    <property type="term" value="F:ATP binding"/>
    <property type="evidence" value="ECO:0007669"/>
    <property type="project" value="UniProtKB-KW"/>
</dbReference>
<dbReference type="InterPro" id="IPR049614">
    <property type="entry name" value="HrpB_DEXH"/>
</dbReference>
<dbReference type="GO" id="GO:0003676">
    <property type="term" value="F:nucleic acid binding"/>
    <property type="evidence" value="ECO:0007669"/>
    <property type="project" value="InterPro"/>
</dbReference>
<dbReference type="PROSITE" id="PS51194">
    <property type="entry name" value="HELICASE_CTER"/>
    <property type="match status" value="1"/>
</dbReference>
<dbReference type="Gene3D" id="3.40.50.300">
    <property type="entry name" value="P-loop containing nucleotide triphosphate hydrolases"/>
    <property type="match status" value="2"/>
</dbReference>
<evidence type="ECO:0000259" key="6">
    <source>
        <dbReference type="PROSITE" id="PS51192"/>
    </source>
</evidence>
<comment type="caution">
    <text evidence="8">The sequence shown here is derived from an EMBL/GenBank/DDBJ whole genome shotgun (WGS) entry which is preliminary data.</text>
</comment>
<accession>A0A5R9GKP1</accession>
<dbReference type="Proteomes" id="UP000309676">
    <property type="component" value="Unassembled WGS sequence"/>
</dbReference>
<evidence type="ECO:0000313" key="9">
    <source>
        <dbReference type="Proteomes" id="UP000309676"/>
    </source>
</evidence>